<evidence type="ECO:0000256" key="2">
    <source>
        <dbReference type="ARBA" id="ARBA00022448"/>
    </source>
</evidence>
<comment type="similarity">
    <text evidence="1">Belongs to the ABC transporter superfamily.</text>
</comment>
<name>A0A644XPV8_9ZZZZ</name>
<sequence>MGIENLLHRAIGELSGGQLQRVLLGRAIIDNPKLIILDEPSSYVDKLFETNFYKLLDEINKEIAIVLVSHDVGTIISQVKNIACINQNLHYHCGSNISQEWLMGAYDSCPIEILGHGSLPHRVLLQHDHDHDEKE</sequence>
<keyword evidence="4" id="KW-0547">Nucleotide-binding</keyword>
<dbReference type="GO" id="GO:0005524">
    <property type="term" value="F:ATP binding"/>
    <property type="evidence" value="ECO:0007669"/>
    <property type="project" value="UniProtKB-KW"/>
</dbReference>
<protein>
    <submittedName>
        <fullName evidence="4">Vitamin B12 import ATP-binding protein BtuD</fullName>
    </submittedName>
</protein>
<organism evidence="4">
    <name type="scientific">bioreactor metagenome</name>
    <dbReference type="NCBI Taxonomy" id="1076179"/>
    <lineage>
        <taxon>unclassified sequences</taxon>
        <taxon>metagenomes</taxon>
        <taxon>ecological metagenomes</taxon>
    </lineage>
</organism>
<dbReference type="EMBL" id="VSSQ01002946">
    <property type="protein sequence ID" value="MPM18242.1"/>
    <property type="molecule type" value="Genomic_DNA"/>
</dbReference>
<accession>A0A644XPV8</accession>
<feature type="domain" description="ABC transporter" evidence="3">
    <location>
        <begin position="2"/>
        <end position="41"/>
    </location>
</feature>
<dbReference type="PANTHER" id="PTHR42734">
    <property type="entry name" value="METAL TRANSPORT SYSTEM ATP-BINDING PROTEIN TM_0124-RELATED"/>
    <property type="match status" value="1"/>
</dbReference>
<dbReference type="SUPFAM" id="SSF52540">
    <property type="entry name" value="P-loop containing nucleoside triphosphate hydrolases"/>
    <property type="match status" value="1"/>
</dbReference>
<dbReference type="PANTHER" id="PTHR42734:SF17">
    <property type="entry name" value="METAL TRANSPORT SYSTEM ATP-BINDING PROTEIN TM_0124-RELATED"/>
    <property type="match status" value="1"/>
</dbReference>
<dbReference type="AlphaFoldDB" id="A0A644XPV8"/>
<evidence type="ECO:0000259" key="3">
    <source>
        <dbReference type="Pfam" id="PF00005"/>
    </source>
</evidence>
<dbReference type="InterPro" id="IPR003439">
    <property type="entry name" value="ABC_transporter-like_ATP-bd"/>
</dbReference>
<dbReference type="InterPro" id="IPR027417">
    <property type="entry name" value="P-loop_NTPase"/>
</dbReference>
<evidence type="ECO:0000313" key="4">
    <source>
        <dbReference type="EMBL" id="MPM18242.1"/>
    </source>
</evidence>
<keyword evidence="2" id="KW-0813">Transport</keyword>
<dbReference type="GO" id="GO:0016887">
    <property type="term" value="F:ATP hydrolysis activity"/>
    <property type="evidence" value="ECO:0007669"/>
    <property type="project" value="InterPro"/>
</dbReference>
<dbReference type="Pfam" id="PF00005">
    <property type="entry name" value="ABC_tran"/>
    <property type="match status" value="1"/>
</dbReference>
<dbReference type="Gene3D" id="3.40.50.300">
    <property type="entry name" value="P-loop containing nucleotide triphosphate hydrolases"/>
    <property type="match status" value="1"/>
</dbReference>
<gene>
    <name evidence="4" type="primary">btuD_145</name>
    <name evidence="4" type="ORF">SDC9_64648</name>
</gene>
<evidence type="ECO:0000256" key="1">
    <source>
        <dbReference type="ARBA" id="ARBA00005417"/>
    </source>
</evidence>
<comment type="caution">
    <text evidence="4">The sequence shown here is derived from an EMBL/GenBank/DDBJ whole genome shotgun (WGS) entry which is preliminary data.</text>
</comment>
<dbReference type="InterPro" id="IPR050153">
    <property type="entry name" value="Metal_Ion_Import_ABC"/>
</dbReference>
<reference evidence="4" key="1">
    <citation type="submission" date="2019-08" db="EMBL/GenBank/DDBJ databases">
        <authorList>
            <person name="Kucharzyk K."/>
            <person name="Murdoch R.W."/>
            <person name="Higgins S."/>
            <person name="Loffler F."/>
        </authorList>
    </citation>
    <scope>NUCLEOTIDE SEQUENCE</scope>
</reference>
<keyword evidence="4" id="KW-0067">ATP-binding</keyword>
<proteinExistence type="inferred from homology"/>